<proteinExistence type="predicted"/>
<organism evidence="1">
    <name type="scientific">Siphoviridae sp. ctOCb13</name>
    <dbReference type="NCBI Taxonomy" id="2825477"/>
    <lineage>
        <taxon>Viruses</taxon>
        <taxon>Duplodnaviria</taxon>
        <taxon>Heunggongvirae</taxon>
        <taxon>Uroviricota</taxon>
        <taxon>Caudoviricetes</taxon>
    </lineage>
</organism>
<name>A0A8S5Q006_9CAUD</name>
<evidence type="ECO:0000313" key="1">
    <source>
        <dbReference type="EMBL" id="DAE12663.1"/>
    </source>
</evidence>
<protein>
    <submittedName>
        <fullName evidence="1">Uncharacterized protein</fullName>
    </submittedName>
</protein>
<sequence length="68" mass="7748">MCKYVAHECRQGSLTSALTLPLCGRVYLGQEHKLYPSGKYKNQITLYRVSPYTKAAQGIAMRPRTHYV</sequence>
<accession>A0A8S5Q006</accession>
<dbReference type="EMBL" id="BK015555">
    <property type="protein sequence ID" value="DAE12663.1"/>
    <property type="molecule type" value="Genomic_DNA"/>
</dbReference>
<reference evidence="1" key="1">
    <citation type="journal article" date="2021" name="Proc. Natl. Acad. Sci. U.S.A.">
        <title>A Catalog of Tens of Thousands of Viruses from Human Metagenomes Reveals Hidden Associations with Chronic Diseases.</title>
        <authorList>
            <person name="Tisza M.J."/>
            <person name="Buck C.B."/>
        </authorList>
    </citation>
    <scope>NUCLEOTIDE SEQUENCE</scope>
    <source>
        <strain evidence="1">CtOCb13</strain>
    </source>
</reference>